<evidence type="ECO:0000256" key="1">
    <source>
        <dbReference type="SAM" id="Coils"/>
    </source>
</evidence>
<sequence>MLDKNTTLSTTAIVDENRADTKNNNDSTAPNESKPKNVENEQMLVKSFEVMDIKMKELENQLKLKSLKMKEMEQKISEKKEKLTATRRKLQNVNAEIKEVQGKLYQSTKSIKVTDDDYSTIQAKLAKLSGKISNLPLQLKSSLKIEEGPMLIYRYFLQRWPNENESLNELFKLSGDKIDSVLVALLVEKLLMEFIVYRIYFTKIHLNREINEAFSSIEQVLLRAHHAEWIADLRLKCSKATQDLTQTKKSNFLSKEISQVRTALVEDIVKELLNIYKESKEMKERVEKIVDMAIELNLPMHGQEDIMLIRFLNKGDRVISSQVKAQYRCIGKDQNEKIILGISPVFLAKSIHDNEEEQDETMDTYAHNYTVVFCGKAIW</sequence>
<name>A0A1X0RAU5_RHIZD</name>
<dbReference type="AlphaFoldDB" id="A0A1X0RAU5"/>
<reference evidence="3" key="1">
    <citation type="journal article" date="2016" name="Proc. Natl. Acad. Sci. U.S.A.">
        <title>Lipid metabolic changes in an early divergent fungus govern the establishment of a mutualistic symbiosis with endobacteria.</title>
        <authorList>
            <person name="Lastovetsky O.A."/>
            <person name="Gaspar M.L."/>
            <person name="Mondo S.J."/>
            <person name="LaButti K.M."/>
            <person name="Sandor L."/>
            <person name="Grigoriev I.V."/>
            <person name="Henry S.A."/>
            <person name="Pawlowska T.E."/>
        </authorList>
    </citation>
    <scope>NUCLEOTIDE SEQUENCE [LARGE SCALE GENOMIC DNA]</scope>
    <source>
        <strain evidence="3">ATCC 52814</strain>
    </source>
</reference>
<evidence type="ECO:0000256" key="2">
    <source>
        <dbReference type="SAM" id="MobiDB-lite"/>
    </source>
</evidence>
<evidence type="ECO:0000313" key="3">
    <source>
        <dbReference type="EMBL" id="ORE09177.1"/>
    </source>
</evidence>
<dbReference type="EMBL" id="KV921879">
    <property type="protein sequence ID" value="ORE09177.1"/>
    <property type="molecule type" value="Genomic_DNA"/>
</dbReference>
<dbReference type="OrthoDB" id="2439595at2759"/>
<feature type="compositionally biased region" description="Polar residues" evidence="2">
    <location>
        <begin position="1"/>
        <end position="12"/>
    </location>
</feature>
<proteinExistence type="predicted"/>
<dbReference type="VEuPathDB" id="FungiDB:BCV72DRAFT_71418"/>
<keyword evidence="1" id="KW-0175">Coiled coil</keyword>
<feature type="coiled-coil region" evidence="1">
    <location>
        <begin position="55"/>
        <end position="103"/>
    </location>
</feature>
<accession>A0A1X0RAU5</accession>
<organism evidence="3">
    <name type="scientific">Rhizopus microsporus var. microsporus</name>
    <dbReference type="NCBI Taxonomy" id="86635"/>
    <lineage>
        <taxon>Eukaryota</taxon>
        <taxon>Fungi</taxon>
        <taxon>Fungi incertae sedis</taxon>
        <taxon>Mucoromycota</taxon>
        <taxon>Mucoromycotina</taxon>
        <taxon>Mucoromycetes</taxon>
        <taxon>Mucorales</taxon>
        <taxon>Mucorineae</taxon>
        <taxon>Rhizopodaceae</taxon>
        <taxon>Rhizopus</taxon>
    </lineage>
</organism>
<gene>
    <name evidence="3" type="ORF">BCV72DRAFT_71418</name>
</gene>
<feature type="region of interest" description="Disordered" evidence="2">
    <location>
        <begin position="1"/>
        <end position="41"/>
    </location>
</feature>
<protein>
    <submittedName>
        <fullName evidence="3">Uncharacterized protein</fullName>
    </submittedName>
</protein>
<dbReference type="Gene3D" id="1.20.5.340">
    <property type="match status" value="1"/>
</dbReference>
<dbReference type="Proteomes" id="UP000242414">
    <property type="component" value="Unassembled WGS sequence"/>
</dbReference>